<name>A0A1B9I489_9TREE</name>
<dbReference type="InterPro" id="IPR008936">
    <property type="entry name" value="Rho_GTPase_activation_prot"/>
</dbReference>
<feature type="compositionally biased region" description="Basic and acidic residues" evidence="2">
    <location>
        <begin position="84"/>
        <end position="93"/>
    </location>
</feature>
<reference evidence="4" key="3">
    <citation type="submission" date="2016-07" db="EMBL/GenBank/DDBJ databases">
        <title>Evolution of pathogenesis and genome organization in the Tremellales.</title>
        <authorList>
            <person name="Cuomo C."/>
            <person name="Litvintseva A."/>
            <person name="Heitman J."/>
            <person name="Chen Y."/>
            <person name="Sun S."/>
            <person name="Springer D."/>
            <person name="Dromer F."/>
            <person name="Young S."/>
            <person name="Zeng Q."/>
            <person name="Chapman S."/>
            <person name="Gujja S."/>
            <person name="Saif S."/>
            <person name="Birren B."/>
        </authorList>
    </citation>
    <scope>NUCLEOTIDE SEQUENCE</scope>
    <source>
        <strain evidence="4">CBS 10737</strain>
    </source>
</reference>
<dbReference type="SUPFAM" id="SSF48350">
    <property type="entry name" value="GTPase activation domain, GAP"/>
    <property type="match status" value="1"/>
</dbReference>
<keyword evidence="1" id="KW-0343">GTPase activation</keyword>
<keyword evidence="6" id="KW-1185">Reference proteome</keyword>
<reference evidence="5" key="4">
    <citation type="submission" date="2024-02" db="EMBL/GenBank/DDBJ databases">
        <title>Comparative genomics of Cryptococcus and Kwoniella reveals pathogenesis evolution and contrasting modes of karyotype evolution via chromosome fusion or intercentromeric recombination.</title>
        <authorList>
            <person name="Coelho M.A."/>
            <person name="David-Palma M."/>
            <person name="Shea T."/>
            <person name="Bowers K."/>
            <person name="McGinley-Smith S."/>
            <person name="Mohammad A.W."/>
            <person name="Gnirke A."/>
            <person name="Yurkov A.M."/>
            <person name="Nowrousian M."/>
            <person name="Sun S."/>
            <person name="Cuomo C.A."/>
            <person name="Heitman J."/>
        </authorList>
    </citation>
    <scope>NUCLEOTIDE SEQUENCE</scope>
    <source>
        <strain evidence="5">CBS 10737</strain>
    </source>
</reference>
<evidence type="ECO:0000313" key="5">
    <source>
        <dbReference type="EMBL" id="WWC71489.1"/>
    </source>
</evidence>
<feature type="compositionally biased region" description="Polar residues" evidence="2">
    <location>
        <begin position="896"/>
        <end position="907"/>
    </location>
</feature>
<feature type="region of interest" description="Disordered" evidence="2">
    <location>
        <begin position="18"/>
        <end position="124"/>
    </location>
</feature>
<dbReference type="OrthoDB" id="775356at2759"/>
<evidence type="ECO:0000256" key="2">
    <source>
        <dbReference type="SAM" id="MobiDB-lite"/>
    </source>
</evidence>
<feature type="compositionally biased region" description="Polar residues" evidence="2">
    <location>
        <begin position="45"/>
        <end position="54"/>
    </location>
</feature>
<evidence type="ECO:0000313" key="4">
    <source>
        <dbReference type="EMBL" id="OCF50328.1"/>
    </source>
</evidence>
<reference evidence="4" key="1">
    <citation type="submission" date="2013-07" db="EMBL/GenBank/DDBJ databases">
        <title>The Genome Sequence of Cryptococcus pinus CBS10737.</title>
        <authorList>
            <consortium name="The Broad Institute Genome Sequencing Platform"/>
            <person name="Cuomo C."/>
            <person name="Litvintseva A."/>
            <person name="Chen Y."/>
            <person name="Heitman J."/>
            <person name="Sun S."/>
            <person name="Springer D."/>
            <person name="Dromer F."/>
            <person name="Young S.K."/>
            <person name="Zeng Q."/>
            <person name="Gargeya S."/>
            <person name="Fitzgerald M."/>
            <person name="Abouelleil A."/>
            <person name="Alvarado L."/>
            <person name="Berlin A.M."/>
            <person name="Chapman S.B."/>
            <person name="Dewar J."/>
            <person name="Goldberg J."/>
            <person name="Griggs A."/>
            <person name="Gujja S."/>
            <person name="Hansen M."/>
            <person name="Howarth C."/>
            <person name="Imamovic A."/>
            <person name="Larimer J."/>
            <person name="McCowan C."/>
            <person name="Murphy C."/>
            <person name="Pearson M."/>
            <person name="Priest M."/>
            <person name="Roberts A."/>
            <person name="Saif S."/>
            <person name="Shea T."/>
            <person name="Sykes S."/>
            <person name="Wortman J."/>
            <person name="Nusbaum C."/>
            <person name="Birren B."/>
        </authorList>
    </citation>
    <scope>NUCLEOTIDE SEQUENCE [LARGE SCALE GENOMIC DNA]</scope>
    <source>
        <strain evidence="4">CBS 10737</strain>
    </source>
</reference>
<dbReference type="PROSITE" id="PS50018">
    <property type="entry name" value="RAS_GTPASE_ACTIV_2"/>
    <property type="match status" value="1"/>
</dbReference>
<organism evidence="4">
    <name type="scientific">Kwoniella pini CBS 10737</name>
    <dbReference type="NCBI Taxonomy" id="1296096"/>
    <lineage>
        <taxon>Eukaryota</taxon>
        <taxon>Fungi</taxon>
        <taxon>Dikarya</taxon>
        <taxon>Basidiomycota</taxon>
        <taxon>Agaricomycotina</taxon>
        <taxon>Tremellomycetes</taxon>
        <taxon>Tremellales</taxon>
        <taxon>Cryptococcaceae</taxon>
        <taxon>Kwoniella</taxon>
    </lineage>
</organism>
<gene>
    <name evidence="4" type="ORF">I206_03647</name>
    <name evidence="5" type="ORF">I206_105447</name>
</gene>
<dbReference type="InterPro" id="IPR039360">
    <property type="entry name" value="Ras_GTPase"/>
</dbReference>
<dbReference type="EMBL" id="CP144525">
    <property type="protein sequence ID" value="WWC71489.1"/>
    <property type="molecule type" value="Genomic_DNA"/>
</dbReference>
<feature type="region of interest" description="Disordered" evidence="2">
    <location>
        <begin position="896"/>
        <end position="929"/>
    </location>
</feature>
<sequence length="967" mass="109046">MPSVFQAEVVYCLTTSNALPPAHDNWESGKKKRSSGLALLRPKSTHSGGRNNIFSPEPTVKPLSSYPIPPPPPPSQADGNDEDVSWKKDRYDTQRATLRHTRSIPQLPPLTSSSSPQKRITSSSFSNRWRRGVVVIHVHGEGGAQGGGMTICENDEIIYRHTLRALPEINWSNDDIQKIHPSVYNKPFVLSLYLSGSNRPSPDSRKSLSYTGDIRLKSNISTLSKMGKRTRGYTITKIDTTSTASSGKTNNSANFDEVPLTAREEIIAPETSISTANFDQPEHILLLEFSTEKEKNEWYVLLRSFSGNSLPRIDRRLQIRVLDLQESIPFSTLHLGSERGRRGQEDFTNTAISFDQISARSSEPQSSSRIPGIVNKNDWKSGWAVKDKLKIEIYTDGLLIGQTTWVQAEDRSEIPFWAELFTFENVREFSNCVLKVCRMRSGKGVQPFATVNLPLVPGFMKAKDERYPIVSSSGHVVGELRLIVNFTVVNVVDMNVYPLPEVFHGMGGTRTIYYMMSKGLLDQCIDLFTRFNWALGTTYNRLVEMSEIEAKASGDTLFRGNTPMTRLLEATMRLVCFDFLRLSIGPTISVILENEMVVSHENTRSIIKLLDDCWEDMYSQRGLFPNILRQVFAVLFKNVKENHEERKLRYKAVSSFLFLRLIGPALMRPHLFGLAKGLPKLPVQRTLTLVAKVFHTLAFFTWSDTARDPELARYSVFIRKNHDSMIDYLSSFATPLDDFQCRPESPSSIEIFLKTRIPLLSIEFAQSVPMLTVAGPVEVDTDAAVFYELLYQRRKAKVGGAEMTREDGIVPGEEEEMKDLIRTMDQFISNVHKSSYENVIGDNGSSIHSDPLDSQKDLNKSLKSIIPSRPSLQIDINSAQHDRKLDLTRSKSNIFENESSTSSSFKRNINQNNSYSFGNNSNNENNNNNNDNGGYWKWLNLGWMSPTFKPIGMGYEIDNSNGLGISK</sequence>
<dbReference type="Proteomes" id="UP000094020">
    <property type="component" value="Chromosome 7"/>
</dbReference>
<dbReference type="PANTHER" id="PTHR10194">
    <property type="entry name" value="RAS GTPASE-ACTIVATING PROTEINS"/>
    <property type="match status" value="1"/>
</dbReference>
<dbReference type="GO" id="GO:0005096">
    <property type="term" value="F:GTPase activator activity"/>
    <property type="evidence" value="ECO:0007669"/>
    <property type="project" value="UniProtKB-KW"/>
</dbReference>
<dbReference type="KEGG" id="kpin:30172016"/>
<reference evidence="5" key="2">
    <citation type="submission" date="2013-07" db="EMBL/GenBank/DDBJ databases">
        <authorList>
            <consortium name="The Broad Institute Genome Sequencing Platform"/>
            <person name="Cuomo C."/>
            <person name="Litvintseva A."/>
            <person name="Chen Y."/>
            <person name="Heitman J."/>
            <person name="Sun S."/>
            <person name="Springer D."/>
            <person name="Dromer F."/>
            <person name="Young S.K."/>
            <person name="Zeng Q."/>
            <person name="Gargeya S."/>
            <person name="Fitzgerald M."/>
            <person name="Abouelleil A."/>
            <person name="Alvarado L."/>
            <person name="Berlin A.M."/>
            <person name="Chapman S.B."/>
            <person name="Dewar J."/>
            <person name="Goldberg J."/>
            <person name="Griggs A."/>
            <person name="Gujja S."/>
            <person name="Hansen M."/>
            <person name="Howarth C."/>
            <person name="Imamovic A."/>
            <person name="Larimer J."/>
            <person name="McCowan C."/>
            <person name="Murphy C."/>
            <person name="Pearson M."/>
            <person name="Priest M."/>
            <person name="Roberts A."/>
            <person name="Saif S."/>
            <person name="Shea T."/>
            <person name="Sykes S."/>
            <person name="Wortman J."/>
            <person name="Nusbaum C."/>
            <person name="Birren B."/>
        </authorList>
    </citation>
    <scope>NUCLEOTIDE SEQUENCE</scope>
    <source>
        <strain evidence="5">CBS 10737</strain>
    </source>
</reference>
<evidence type="ECO:0000313" key="6">
    <source>
        <dbReference type="Proteomes" id="UP000094020"/>
    </source>
</evidence>
<dbReference type="Pfam" id="PF00616">
    <property type="entry name" value="RasGAP"/>
    <property type="match status" value="1"/>
</dbReference>
<dbReference type="EMBL" id="KI894010">
    <property type="protein sequence ID" value="OCF50328.1"/>
    <property type="molecule type" value="Genomic_DNA"/>
</dbReference>
<evidence type="ECO:0000259" key="3">
    <source>
        <dbReference type="PROSITE" id="PS50018"/>
    </source>
</evidence>
<dbReference type="GeneID" id="30172016"/>
<accession>A0A1B9I489</accession>
<protein>
    <recommendedName>
        <fullName evidence="3">Ras-GAP domain-containing protein</fullName>
    </recommendedName>
</protein>
<evidence type="ECO:0000256" key="1">
    <source>
        <dbReference type="ARBA" id="ARBA00022468"/>
    </source>
</evidence>
<feature type="domain" description="Ras-GAP" evidence="3">
    <location>
        <begin position="547"/>
        <end position="699"/>
    </location>
</feature>
<proteinExistence type="predicted"/>
<dbReference type="InterPro" id="IPR001936">
    <property type="entry name" value="RasGAP_dom"/>
</dbReference>
<dbReference type="AlphaFoldDB" id="A0A1B9I489"/>
<feature type="compositionally biased region" description="Low complexity" evidence="2">
    <location>
        <begin position="908"/>
        <end position="929"/>
    </location>
</feature>
<dbReference type="STRING" id="1296096.A0A1B9I489"/>
<dbReference type="RefSeq" id="XP_019011547.1">
    <property type="nucleotide sequence ID" value="XM_019155393.1"/>
</dbReference>
<dbReference type="Gene3D" id="1.10.506.10">
    <property type="entry name" value="GTPase Activation - p120gap, domain 1"/>
    <property type="match status" value="1"/>
</dbReference>
<dbReference type="SMART" id="SM00323">
    <property type="entry name" value="RasGAP"/>
    <property type="match status" value="1"/>
</dbReference>